<comment type="caution">
    <text evidence="1">The sequence shown here is derived from an EMBL/GenBank/DDBJ whole genome shotgun (WGS) entry which is preliminary data.</text>
</comment>
<keyword evidence="2" id="KW-1185">Reference proteome</keyword>
<protein>
    <submittedName>
        <fullName evidence="1">Host attachment protein</fullName>
    </submittedName>
</protein>
<evidence type="ECO:0000313" key="1">
    <source>
        <dbReference type="EMBL" id="MCL6269296.1"/>
    </source>
</evidence>
<dbReference type="Pfam" id="PF10116">
    <property type="entry name" value="Host_attach"/>
    <property type="match status" value="1"/>
</dbReference>
<accession>A0ABT0PDK2</accession>
<dbReference type="EMBL" id="JAMFLX010000005">
    <property type="protein sequence ID" value="MCL6269296.1"/>
    <property type="molecule type" value="Genomic_DNA"/>
</dbReference>
<proteinExistence type="predicted"/>
<reference evidence="1 2" key="1">
    <citation type="submission" date="2022-05" db="EMBL/GenBank/DDBJ databases">
        <authorList>
            <person name="Park J.-S."/>
        </authorList>
    </citation>
    <scope>NUCLEOTIDE SEQUENCE [LARGE SCALE GENOMIC DNA]</scope>
    <source>
        <strain evidence="1 2">2012CJ34-2</strain>
    </source>
</reference>
<name>A0ABT0PDK2_9GAMM</name>
<organism evidence="1 2">
    <name type="scientific">Parendozoicomonas callyspongiae</name>
    <dbReference type="NCBI Taxonomy" id="2942213"/>
    <lineage>
        <taxon>Bacteria</taxon>
        <taxon>Pseudomonadati</taxon>
        <taxon>Pseudomonadota</taxon>
        <taxon>Gammaproteobacteria</taxon>
        <taxon>Oceanospirillales</taxon>
        <taxon>Endozoicomonadaceae</taxon>
        <taxon>Parendozoicomonas</taxon>
    </lineage>
</organism>
<dbReference type="Proteomes" id="UP001203338">
    <property type="component" value="Unassembled WGS sequence"/>
</dbReference>
<sequence length="150" mass="17049">MQPIWVLVADNSQASMYHFQPHQKQLRLLDRIQHEEGRWHNQDFITDGTGHGTTINNMTSMANRGLGTTDRSPKNQENTRFTQQIAEAINNAYDQHSFESLQICAPPKFLGELLPKLKKSVPLSHKVPKDMVHADSGLIMQHLNPLTLSK</sequence>
<evidence type="ECO:0000313" key="2">
    <source>
        <dbReference type="Proteomes" id="UP001203338"/>
    </source>
</evidence>
<gene>
    <name evidence="1" type="ORF">M3P05_04975</name>
</gene>
<dbReference type="InterPro" id="IPR019291">
    <property type="entry name" value="Host_attachment_protein"/>
</dbReference>
<dbReference type="RefSeq" id="WP_249698274.1">
    <property type="nucleotide sequence ID" value="NZ_JAMFLX010000005.1"/>
</dbReference>